<dbReference type="Gene3D" id="2.60.40.150">
    <property type="entry name" value="C2 domain"/>
    <property type="match status" value="1"/>
</dbReference>
<dbReference type="InterPro" id="IPR018936">
    <property type="entry name" value="PI3/4_kinase_CS"/>
</dbReference>
<keyword evidence="5 8" id="KW-0418">Kinase</keyword>
<dbReference type="InterPro" id="IPR001263">
    <property type="entry name" value="PI3K_accessory_dom"/>
</dbReference>
<evidence type="ECO:0000256" key="9">
    <source>
        <dbReference type="PROSITE-ProRule" id="PRU00880"/>
    </source>
</evidence>
<dbReference type="PROSITE" id="PS50290">
    <property type="entry name" value="PI3_4_KINASE_3"/>
    <property type="match status" value="1"/>
</dbReference>
<dbReference type="GO" id="GO:0048015">
    <property type="term" value="P:phosphatidylinositol-mediated signaling"/>
    <property type="evidence" value="ECO:0007669"/>
    <property type="project" value="TreeGrafter"/>
</dbReference>
<evidence type="ECO:0000256" key="10">
    <source>
        <dbReference type="SAM" id="MobiDB-lite"/>
    </source>
</evidence>
<dbReference type="GO" id="GO:0005777">
    <property type="term" value="C:peroxisome"/>
    <property type="evidence" value="ECO:0007669"/>
    <property type="project" value="TreeGrafter"/>
</dbReference>
<evidence type="ECO:0000313" key="14">
    <source>
        <dbReference type="EMBL" id="CAD7242385.1"/>
    </source>
</evidence>
<dbReference type="EMBL" id="CAJPEV010000259">
    <property type="protein sequence ID" value="CAG0883100.1"/>
    <property type="molecule type" value="Genomic_DNA"/>
</dbReference>
<dbReference type="FunFam" id="3.30.1010.10:FF:000002">
    <property type="entry name" value="Phosphatidylinositol 3-kinase catalytic subunit type 3"/>
    <property type="match status" value="1"/>
</dbReference>
<protein>
    <recommendedName>
        <fullName evidence="2 8">Phosphatidylinositol 3-kinase catalytic subunit type 3</fullName>
        <ecNumber evidence="1 8">2.7.1.137</ecNumber>
    </recommendedName>
</protein>
<dbReference type="InterPro" id="IPR011009">
    <property type="entry name" value="Kinase-like_dom_sf"/>
</dbReference>
<evidence type="ECO:0000256" key="3">
    <source>
        <dbReference type="ARBA" id="ARBA00022679"/>
    </source>
</evidence>
<dbReference type="GO" id="GO:0005524">
    <property type="term" value="F:ATP binding"/>
    <property type="evidence" value="ECO:0007669"/>
    <property type="project" value="UniProtKB-UniRule"/>
</dbReference>
<sequence>MEKGDLHSLDSTFSYIYSCDLDLRLWIKIGSLEGEVGKPDFEAILDKPLLRLSGLHEEEKPSFHITCQISCQDGTLNHSVVTPYKSFSSRWSWNEWVELPVRICDMPRDAELRFQISDSFGPRGLSQIGSAQISLFGKNGLLREGIYDLQVLKPGDESMTSSLTEMNRLAKVVWLWTKLISCGTQWLVKMHHRGGIPKVDWMDRLTFREIEMVNEKEKRHSNHIYLMIQFPSFEVDRKPCGVVYYEPDGDDVYPVPSHSFHVDDPELLLDNVVENKHQKLARSLRSGLSDRDLKPNASIRDALHIMCLYPPTKPLAAEEEDLLWKFRFYLVSNKKALSKFLQCVPWTMPEASKQACDLLLKWAPVNPEDALEFLTPRFHQQAVRRYAVARLNQAPDDVSSSCVSFSLNSMCIALDSFQAILISFQDLQLYLLQLVQALKYENYDVIKSCLVSSSSPVSTLGHVGEGSEKEESGDEGGEKKDEEKERYEGIDEDQDLDLASFLIRRASNNTALANYLYWYLMVECEEGGGEGGKVEEASPQSMYITVMKRFSQSLIQGIFLLMKAVRLLLQEHRWRRTMLSRQQKFVDRLVVILRNLAKEGGNRKKKIERLQGILGDSESHRCILSSSDPLPFPLEPNELVLYYSSLMPAKLAFSMVDGGEFVAIMKQGDDLRQDQLILQMISLMDKLLRRDNLDLKLTPYRVLATSTKHGFVQFIESVPIAEALTLDGSIQGYLRRHNPSDSGPYGISADVLDNYVRSCAGYCVITYLLGVGDRHLDNLLLTRNGKMFHIDFGYILGRDPKPMPPPMKLSREMVEAMGGLSSEHYQQFRKQAYIAFLSLRRHANLILNLFSLMVDASVPDITLEPDKTLRKVQEKFRLDLTEEEAIQYLQGVIDVSVSSVMPVLVEQIHKFAQYWRK</sequence>
<dbReference type="InterPro" id="IPR016024">
    <property type="entry name" value="ARM-type_fold"/>
</dbReference>
<keyword evidence="6 8" id="KW-0067">ATP-binding</keyword>
<evidence type="ECO:0000256" key="1">
    <source>
        <dbReference type="ARBA" id="ARBA00012073"/>
    </source>
</evidence>
<evidence type="ECO:0000259" key="13">
    <source>
        <dbReference type="PROSITE" id="PS51547"/>
    </source>
</evidence>
<dbReference type="Gene3D" id="1.25.40.70">
    <property type="entry name" value="Phosphatidylinositol 3-kinase, accessory domain (PIK)"/>
    <property type="match status" value="2"/>
</dbReference>
<dbReference type="Pfam" id="PF00792">
    <property type="entry name" value="PI3K_C2"/>
    <property type="match status" value="1"/>
</dbReference>
<dbReference type="PANTHER" id="PTHR10048">
    <property type="entry name" value="PHOSPHATIDYLINOSITOL KINASE"/>
    <property type="match status" value="1"/>
</dbReference>
<dbReference type="FunFam" id="1.10.1070.11:FF:000002">
    <property type="entry name" value="Phosphatidylinositol 3-kinase catalytic subunit type 3"/>
    <property type="match status" value="1"/>
</dbReference>
<dbReference type="InterPro" id="IPR036940">
    <property type="entry name" value="PI3/4_kinase_cat_sf"/>
</dbReference>
<dbReference type="SUPFAM" id="SSF48371">
    <property type="entry name" value="ARM repeat"/>
    <property type="match status" value="2"/>
</dbReference>
<evidence type="ECO:0000256" key="2">
    <source>
        <dbReference type="ARBA" id="ARBA00019787"/>
    </source>
</evidence>
<dbReference type="PROSITE" id="PS00916">
    <property type="entry name" value="PI3_4_KINASE_2"/>
    <property type="match status" value="1"/>
</dbReference>
<dbReference type="GO" id="GO:0016303">
    <property type="term" value="F:1-phosphatidylinositol-3-kinase activity"/>
    <property type="evidence" value="ECO:0007669"/>
    <property type="project" value="UniProtKB-UniRule"/>
</dbReference>
<dbReference type="EMBL" id="LR899776">
    <property type="protein sequence ID" value="CAD7242385.1"/>
    <property type="molecule type" value="Genomic_DNA"/>
</dbReference>
<dbReference type="PROSITE" id="PS51545">
    <property type="entry name" value="PIK_HELICAL"/>
    <property type="match status" value="1"/>
</dbReference>
<organism evidence="14">
    <name type="scientific">Darwinula stevensoni</name>
    <dbReference type="NCBI Taxonomy" id="69355"/>
    <lineage>
        <taxon>Eukaryota</taxon>
        <taxon>Metazoa</taxon>
        <taxon>Ecdysozoa</taxon>
        <taxon>Arthropoda</taxon>
        <taxon>Crustacea</taxon>
        <taxon>Oligostraca</taxon>
        <taxon>Ostracoda</taxon>
        <taxon>Podocopa</taxon>
        <taxon>Podocopida</taxon>
        <taxon>Darwinulocopina</taxon>
        <taxon>Darwinuloidea</taxon>
        <taxon>Darwinulidae</taxon>
        <taxon>Darwinula</taxon>
    </lineage>
</organism>
<feature type="compositionally biased region" description="Basic and acidic residues" evidence="10">
    <location>
        <begin position="465"/>
        <end position="489"/>
    </location>
</feature>
<dbReference type="OrthoDB" id="67688at2759"/>
<dbReference type="Pfam" id="PF00454">
    <property type="entry name" value="PI3_PI4_kinase"/>
    <property type="match status" value="2"/>
</dbReference>
<dbReference type="Proteomes" id="UP000677054">
    <property type="component" value="Unassembled WGS sequence"/>
</dbReference>
<accession>A0A7R9A3Y0</accession>
<evidence type="ECO:0000256" key="6">
    <source>
        <dbReference type="ARBA" id="ARBA00022840"/>
    </source>
</evidence>
<dbReference type="PANTHER" id="PTHR10048:SF7">
    <property type="entry name" value="PHOSPHATIDYLINOSITOL 3-KINASE CATALYTIC SUBUNIT TYPE 3"/>
    <property type="match status" value="1"/>
</dbReference>
<evidence type="ECO:0000259" key="11">
    <source>
        <dbReference type="PROSITE" id="PS50290"/>
    </source>
</evidence>
<dbReference type="Gene3D" id="1.10.1070.11">
    <property type="entry name" value="Phosphatidylinositol 3-/4-kinase, catalytic domain"/>
    <property type="match status" value="1"/>
</dbReference>
<evidence type="ECO:0000256" key="4">
    <source>
        <dbReference type="ARBA" id="ARBA00022741"/>
    </source>
</evidence>
<dbReference type="PROSITE" id="PS51547">
    <property type="entry name" value="C2_PI3K"/>
    <property type="match status" value="1"/>
</dbReference>
<gene>
    <name evidence="14" type="ORF">DSTB1V02_LOCUS2351</name>
</gene>
<dbReference type="SMART" id="SM00142">
    <property type="entry name" value="PI3K_C2"/>
    <property type="match status" value="1"/>
</dbReference>
<evidence type="ECO:0000256" key="8">
    <source>
        <dbReference type="PIRNR" id="PIRNR000587"/>
    </source>
</evidence>
<feature type="domain" description="C2 PI3K-type" evidence="13">
    <location>
        <begin position="41"/>
        <end position="191"/>
    </location>
</feature>
<dbReference type="InterPro" id="IPR042236">
    <property type="entry name" value="PI3K_accessory_sf"/>
</dbReference>
<feature type="region of interest" description="Disordered" evidence="10">
    <location>
        <begin position="454"/>
        <end position="489"/>
    </location>
</feature>
<dbReference type="SUPFAM" id="SSF56112">
    <property type="entry name" value="Protein kinase-like (PK-like)"/>
    <property type="match status" value="1"/>
</dbReference>
<feature type="domain" description="PIK helical" evidence="12">
    <location>
        <begin position="290"/>
        <end position="553"/>
    </location>
</feature>
<comment type="catalytic activity">
    <reaction evidence="7">
        <text>a 1,2-diacyl-sn-glycero-3-phospho-(1D-myo-inositol) + ATP = a 1,2-diacyl-sn-glycero-3-phospho-(1D-myo-inositol-3-phosphate) + ADP + H(+)</text>
        <dbReference type="Rhea" id="RHEA:12709"/>
        <dbReference type="ChEBI" id="CHEBI:15378"/>
        <dbReference type="ChEBI" id="CHEBI:30616"/>
        <dbReference type="ChEBI" id="CHEBI:57880"/>
        <dbReference type="ChEBI" id="CHEBI:58088"/>
        <dbReference type="ChEBI" id="CHEBI:456216"/>
        <dbReference type="EC" id="2.7.1.137"/>
    </reaction>
    <physiologicalReaction direction="left-to-right" evidence="7">
        <dbReference type="Rhea" id="RHEA:12710"/>
    </physiologicalReaction>
</comment>
<dbReference type="GO" id="GO:0006897">
    <property type="term" value="P:endocytosis"/>
    <property type="evidence" value="ECO:0007669"/>
    <property type="project" value="TreeGrafter"/>
</dbReference>
<dbReference type="GO" id="GO:0000407">
    <property type="term" value="C:phagophore assembly site"/>
    <property type="evidence" value="ECO:0007669"/>
    <property type="project" value="TreeGrafter"/>
</dbReference>
<evidence type="ECO:0000256" key="5">
    <source>
        <dbReference type="ARBA" id="ARBA00022777"/>
    </source>
</evidence>
<dbReference type="GO" id="GO:0034271">
    <property type="term" value="C:phosphatidylinositol 3-kinase complex, class III, type I"/>
    <property type="evidence" value="ECO:0007669"/>
    <property type="project" value="TreeGrafter"/>
</dbReference>
<reference evidence="14" key="1">
    <citation type="submission" date="2020-11" db="EMBL/GenBank/DDBJ databases">
        <authorList>
            <person name="Tran Van P."/>
        </authorList>
    </citation>
    <scope>NUCLEOTIDE SEQUENCE</scope>
</reference>
<keyword evidence="4 8" id="KW-0547">Nucleotide-binding</keyword>
<dbReference type="EC" id="2.7.1.137" evidence="1 8"/>
<evidence type="ECO:0000256" key="7">
    <source>
        <dbReference type="ARBA" id="ARBA00023985"/>
    </source>
</evidence>
<dbReference type="PROSITE" id="PS00915">
    <property type="entry name" value="PI3_4_KINASE_1"/>
    <property type="match status" value="1"/>
</dbReference>
<name>A0A7R9A3Y0_9CRUS</name>
<dbReference type="Gene3D" id="3.30.1010.10">
    <property type="entry name" value="Phosphatidylinositol 3-kinase Catalytic Subunit, Chain A, domain 4"/>
    <property type="match status" value="1"/>
</dbReference>
<dbReference type="CDD" id="cd08397">
    <property type="entry name" value="C2_PI3K_class_III"/>
    <property type="match status" value="1"/>
</dbReference>
<dbReference type="InterPro" id="IPR057756">
    <property type="entry name" value="PI3-kinase_type3/VPS34_cat"/>
</dbReference>
<dbReference type="GO" id="GO:0034272">
    <property type="term" value="C:phosphatidylinositol 3-kinase complex, class III, type II"/>
    <property type="evidence" value="ECO:0007669"/>
    <property type="project" value="TreeGrafter"/>
</dbReference>
<dbReference type="SUPFAM" id="SSF49562">
    <property type="entry name" value="C2 domain (Calcium/lipid-binding domain, CaLB)"/>
    <property type="match status" value="1"/>
</dbReference>
<dbReference type="AlphaFoldDB" id="A0A7R9A3Y0"/>
<dbReference type="InterPro" id="IPR015433">
    <property type="entry name" value="PI3/4_kinase"/>
</dbReference>
<dbReference type="InterPro" id="IPR008290">
    <property type="entry name" value="PI3K_Vps34"/>
</dbReference>
<dbReference type="InterPro" id="IPR035892">
    <property type="entry name" value="C2_domain_sf"/>
</dbReference>
<keyword evidence="3 8" id="KW-0808">Transferase</keyword>
<comment type="similarity">
    <text evidence="8 9">Belongs to the PI3/PI4-kinase family.</text>
</comment>
<dbReference type="InterPro" id="IPR002420">
    <property type="entry name" value="PI3K-type_C2_dom"/>
</dbReference>
<dbReference type="PIRSF" id="PIRSF000587">
    <property type="entry name" value="PI3K_Vps34"/>
    <property type="match status" value="1"/>
</dbReference>
<dbReference type="GO" id="GO:0005768">
    <property type="term" value="C:endosome"/>
    <property type="evidence" value="ECO:0007669"/>
    <property type="project" value="TreeGrafter"/>
</dbReference>
<keyword evidence="15" id="KW-1185">Reference proteome</keyword>
<proteinExistence type="inferred from homology"/>
<feature type="domain" description="PI3K/PI4K catalytic" evidence="11">
    <location>
        <begin position="635"/>
        <end position="901"/>
    </location>
</feature>
<evidence type="ECO:0000313" key="15">
    <source>
        <dbReference type="Proteomes" id="UP000677054"/>
    </source>
</evidence>
<dbReference type="InterPro" id="IPR000403">
    <property type="entry name" value="PI3/4_kinase_cat_dom"/>
</dbReference>
<dbReference type="SMART" id="SM00146">
    <property type="entry name" value="PI3Kc"/>
    <property type="match status" value="1"/>
</dbReference>
<dbReference type="CDD" id="cd00896">
    <property type="entry name" value="PI3Kc_III"/>
    <property type="match status" value="1"/>
</dbReference>
<evidence type="ECO:0000259" key="12">
    <source>
        <dbReference type="PROSITE" id="PS51545"/>
    </source>
</evidence>
<dbReference type="Pfam" id="PF00613">
    <property type="entry name" value="PI3Ka"/>
    <property type="match status" value="2"/>
</dbReference>
<dbReference type="SMART" id="SM00145">
    <property type="entry name" value="PI3Ka"/>
    <property type="match status" value="1"/>
</dbReference>
<dbReference type="GO" id="GO:0000045">
    <property type="term" value="P:autophagosome assembly"/>
    <property type="evidence" value="ECO:0007669"/>
    <property type="project" value="TreeGrafter"/>
</dbReference>